<name>A0ABY5KYW4_9CELL</name>
<evidence type="ECO:0000313" key="1">
    <source>
        <dbReference type="EMBL" id="UUI75707.1"/>
    </source>
</evidence>
<accession>A0ABY5KYW4</accession>
<gene>
    <name evidence="1" type="ORF">NP064_01950</name>
</gene>
<protein>
    <recommendedName>
        <fullName evidence="3">DoxX family protein</fullName>
    </recommendedName>
</protein>
<sequence>MHIHPIPLRLAAGAFILNSGLSKRGADEDAARGMHAMAANAYPYFKDMEPQKFAKLLSSSEIALGAALLVPVLPRTVVAAGFTAFSGLLAGMYLKTPSLHVAEGDPRPNEQGVGIAKDVIMFGAALSFLLDSLRMGTRKAARKTTKKVAKETAKVGRKTAEAGAKAAAVGVAAKKLRHH</sequence>
<evidence type="ECO:0008006" key="3">
    <source>
        <dbReference type="Google" id="ProtNLM"/>
    </source>
</evidence>
<dbReference type="RefSeq" id="WP_227568199.1">
    <property type="nucleotide sequence ID" value="NZ_CP101988.1"/>
</dbReference>
<proteinExistence type="predicted"/>
<reference evidence="1 2" key="1">
    <citation type="submission" date="2022-07" db="EMBL/GenBank/DDBJ databases">
        <title>Novel species in genus cellulomonas.</title>
        <authorList>
            <person name="Ye L."/>
        </authorList>
    </citation>
    <scope>NUCLEOTIDE SEQUENCE [LARGE SCALE GENOMIC DNA]</scope>
    <source>
        <strain evidence="2">zg-Y338</strain>
    </source>
</reference>
<organism evidence="1 2">
    <name type="scientific">Cellulomonas chengniuliangii</name>
    <dbReference type="NCBI Taxonomy" id="2968084"/>
    <lineage>
        <taxon>Bacteria</taxon>
        <taxon>Bacillati</taxon>
        <taxon>Actinomycetota</taxon>
        <taxon>Actinomycetes</taxon>
        <taxon>Micrococcales</taxon>
        <taxon>Cellulomonadaceae</taxon>
        <taxon>Cellulomonas</taxon>
    </lineage>
</organism>
<dbReference type="EMBL" id="CP101988">
    <property type="protein sequence ID" value="UUI75707.1"/>
    <property type="molecule type" value="Genomic_DNA"/>
</dbReference>
<evidence type="ECO:0000313" key="2">
    <source>
        <dbReference type="Proteomes" id="UP001316189"/>
    </source>
</evidence>
<keyword evidence="2" id="KW-1185">Reference proteome</keyword>
<dbReference type="Proteomes" id="UP001316189">
    <property type="component" value="Chromosome"/>
</dbReference>